<keyword evidence="4 6" id="KW-1133">Transmembrane helix</keyword>
<keyword evidence="2" id="KW-1003">Cell membrane</keyword>
<evidence type="ECO:0000256" key="5">
    <source>
        <dbReference type="ARBA" id="ARBA00023136"/>
    </source>
</evidence>
<keyword evidence="3 6" id="KW-0812">Transmembrane</keyword>
<organism evidence="7 8">
    <name type="scientific">Microbulbifer echini</name>
    <dbReference type="NCBI Taxonomy" id="1529067"/>
    <lineage>
        <taxon>Bacteria</taxon>
        <taxon>Pseudomonadati</taxon>
        <taxon>Pseudomonadota</taxon>
        <taxon>Gammaproteobacteria</taxon>
        <taxon>Cellvibrionales</taxon>
        <taxon>Microbulbiferaceae</taxon>
        <taxon>Microbulbifer</taxon>
    </lineage>
</organism>
<name>A0ABV4NKH8_9GAMM</name>
<evidence type="ECO:0000313" key="7">
    <source>
        <dbReference type="EMBL" id="MFA0789898.1"/>
    </source>
</evidence>
<accession>A0ABV4NKH8</accession>
<gene>
    <name evidence="7" type="ORF">ACCI51_05020</name>
</gene>
<evidence type="ECO:0000256" key="4">
    <source>
        <dbReference type="ARBA" id="ARBA00022989"/>
    </source>
</evidence>
<protein>
    <submittedName>
        <fullName evidence="7">LysE family translocator</fullName>
    </submittedName>
</protein>
<evidence type="ECO:0000256" key="2">
    <source>
        <dbReference type="ARBA" id="ARBA00022475"/>
    </source>
</evidence>
<feature type="transmembrane region" description="Helical" evidence="6">
    <location>
        <begin position="70"/>
        <end position="91"/>
    </location>
</feature>
<proteinExistence type="predicted"/>
<dbReference type="PANTHER" id="PTHR30086:SF20">
    <property type="entry name" value="ARGININE EXPORTER PROTEIN ARGO-RELATED"/>
    <property type="match status" value="1"/>
</dbReference>
<comment type="caution">
    <text evidence="7">The sequence shown here is derived from an EMBL/GenBank/DDBJ whole genome shotgun (WGS) entry which is preliminary data.</text>
</comment>
<feature type="transmembrane region" description="Helical" evidence="6">
    <location>
        <begin position="42"/>
        <end position="64"/>
    </location>
</feature>
<evidence type="ECO:0000256" key="1">
    <source>
        <dbReference type="ARBA" id="ARBA00004651"/>
    </source>
</evidence>
<keyword evidence="5 6" id="KW-0472">Membrane</keyword>
<sequence length="207" mass="22624">MNLEFVLTWLAVMFPLIFSPGPANVTFAAAGASLGVKRSLPLLAGIDLVFVLKGFLVGFGLMGWLAHYPIALRILQIGGVIYLLYLAYHFARPSPLKNHTKKPTISIWNGILIQVLNVKGWIIVFTMFSIFAPNLEHESSTTILILIGMMTALNISTHLGWIVFGGTLAKLATNTTSQKIQSTFFSISLLSVAIWLALDNPVIIANQ</sequence>
<dbReference type="PANTHER" id="PTHR30086">
    <property type="entry name" value="ARGININE EXPORTER PROTEIN ARGO"/>
    <property type="match status" value="1"/>
</dbReference>
<keyword evidence="8" id="KW-1185">Reference proteome</keyword>
<dbReference type="Pfam" id="PF01810">
    <property type="entry name" value="LysE"/>
    <property type="match status" value="1"/>
</dbReference>
<dbReference type="Proteomes" id="UP001569414">
    <property type="component" value="Unassembled WGS sequence"/>
</dbReference>
<evidence type="ECO:0000256" key="6">
    <source>
        <dbReference type="SAM" id="Phobius"/>
    </source>
</evidence>
<dbReference type="InterPro" id="IPR001123">
    <property type="entry name" value="LeuE-type"/>
</dbReference>
<reference evidence="7 8" key="1">
    <citation type="submission" date="2024-08" db="EMBL/GenBank/DDBJ databases">
        <authorList>
            <person name="Ishaq N."/>
        </authorList>
    </citation>
    <scope>NUCLEOTIDE SEQUENCE [LARGE SCALE GENOMIC DNA]</scope>
    <source>
        <strain evidence="7 8">JCM 30400</strain>
    </source>
</reference>
<feature type="transmembrane region" description="Helical" evidence="6">
    <location>
        <begin position="111"/>
        <end position="131"/>
    </location>
</feature>
<dbReference type="RefSeq" id="WP_299584774.1">
    <property type="nucleotide sequence ID" value="NZ_JBGMEL010000003.1"/>
</dbReference>
<evidence type="ECO:0000313" key="8">
    <source>
        <dbReference type="Proteomes" id="UP001569414"/>
    </source>
</evidence>
<feature type="transmembrane region" description="Helical" evidence="6">
    <location>
        <begin position="6"/>
        <end position="30"/>
    </location>
</feature>
<evidence type="ECO:0000256" key="3">
    <source>
        <dbReference type="ARBA" id="ARBA00022692"/>
    </source>
</evidence>
<feature type="transmembrane region" description="Helical" evidence="6">
    <location>
        <begin position="143"/>
        <end position="168"/>
    </location>
</feature>
<feature type="transmembrane region" description="Helical" evidence="6">
    <location>
        <begin position="180"/>
        <end position="198"/>
    </location>
</feature>
<dbReference type="EMBL" id="JBGMEL010000003">
    <property type="protein sequence ID" value="MFA0789898.1"/>
    <property type="molecule type" value="Genomic_DNA"/>
</dbReference>
<comment type="subcellular location">
    <subcellularLocation>
        <location evidence="1">Cell membrane</location>
        <topology evidence="1">Multi-pass membrane protein</topology>
    </subcellularLocation>
</comment>